<organism evidence="1 2">
    <name type="scientific">Elaeis guineensis var. tenera</name>
    <name type="common">Oil palm</name>
    <dbReference type="NCBI Taxonomy" id="51953"/>
    <lineage>
        <taxon>Eukaryota</taxon>
        <taxon>Viridiplantae</taxon>
        <taxon>Streptophyta</taxon>
        <taxon>Embryophyta</taxon>
        <taxon>Tracheophyta</taxon>
        <taxon>Spermatophyta</taxon>
        <taxon>Magnoliopsida</taxon>
        <taxon>Liliopsida</taxon>
        <taxon>Arecaceae</taxon>
        <taxon>Arecoideae</taxon>
        <taxon>Cocoseae</taxon>
        <taxon>Elaeidinae</taxon>
        <taxon>Elaeis</taxon>
    </lineage>
</organism>
<name>A0A8N4FAJ0_ELAGV</name>
<dbReference type="PANTHER" id="PTHR46146">
    <property type="entry name" value="SERINE/THREONINE-PROTEIN KINASE-LIKE PROTEIN CCR4"/>
    <property type="match status" value="1"/>
</dbReference>
<keyword evidence="1" id="KW-1185">Reference proteome</keyword>
<evidence type="ECO:0000313" key="1">
    <source>
        <dbReference type="Proteomes" id="UP000504607"/>
    </source>
</evidence>
<dbReference type="KEGG" id="egu:114914700"/>
<dbReference type="AlphaFoldDB" id="A0A8N4FAJ0"/>
<dbReference type="SUPFAM" id="SSF56112">
    <property type="entry name" value="Protein kinase-like (PK-like)"/>
    <property type="match status" value="1"/>
</dbReference>
<dbReference type="Proteomes" id="UP000504607">
    <property type="component" value="Chromosome 12"/>
</dbReference>
<gene>
    <name evidence="2" type="primary">LOC114914700</name>
</gene>
<dbReference type="Gene3D" id="1.10.510.10">
    <property type="entry name" value="Transferase(Phosphotransferase) domain 1"/>
    <property type="match status" value="1"/>
</dbReference>
<dbReference type="OrthoDB" id="61110at2759"/>
<accession>A0A8N4FAJ0</accession>
<sequence length="173" mass="18970">MEFTFAELTIATKSFSLDTKIIDGAGVERRSPISEGSGDGGYMDIEYYGLHHLIVKSDVYELGVVMLEVLTEKRAIFKNGEGGDPTSVVDYAVPRIVARELARVIDSRVSSSEANEMEAVKMVAYTMVHCMSLEGKDRPFMADVVTKLERFLALCEDSHGSISSTSIFLASVD</sequence>
<evidence type="ECO:0000313" key="2">
    <source>
        <dbReference type="RefSeq" id="XP_029123616.1"/>
    </source>
</evidence>
<proteinExistence type="predicted"/>
<dbReference type="PANTHER" id="PTHR46146:SF3">
    <property type="entry name" value="SERINE_THREONINE-PROTEIN KINASE-LIKE PROTEIN CCR3-RELATED"/>
    <property type="match status" value="1"/>
</dbReference>
<reference evidence="2" key="1">
    <citation type="submission" date="2025-08" db="UniProtKB">
        <authorList>
            <consortium name="RefSeq"/>
        </authorList>
    </citation>
    <scope>IDENTIFICATION</scope>
</reference>
<dbReference type="InterPro" id="IPR011009">
    <property type="entry name" value="Kinase-like_dom_sf"/>
</dbReference>
<dbReference type="RefSeq" id="XP_029123616.1">
    <property type="nucleotide sequence ID" value="XM_029267783.1"/>
</dbReference>
<protein>
    <submittedName>
        <fullName evidence="2">Serine/threonine-protein kinase-like protein CCR3</fullName>
    </submittedName>
</protein>